<dbReference type="InterPro" id="IPR043926">
    <property type="entry name" value="ABCG_dom"/>
</dbReference>
<feature type="domain" description="ABC transporter" evidence="13">
    <location>
        <begin position="35"/>
        <end position="280"/>
    </location>
</feature>
<feature type="transmembrane region" description="Helical" evidence="11">
    <location>
        <begin position="410"/>
        <end position="430"/>
    </location>
</feature>
<dbReference type="PROSITE" id="PS00211">
    <property type="entry name" value="ABC_TRANSPORTER_1"/>
    <property type="match status" value="1"/>
</dbReference>
<reference evidence="14" key="2">
    <citation type="journal article" date="2024" name="Plant">
        <title>Genomic evolution and insights into agronomic trait innovations of Sesamum species.</title>
        <authorList>
            <person name="Miao H."/>
            <person name="Wang L."/>
            <person name="Qu L."/>
            <person name="Liu H."/>
            <person name="Sun Y."/>
            <person name="Le M."/>
            <person name="Wang Q."/>
            <person name="Wei S."/>
            <person name="Zheng Y."/>
            <person name="Lin W."/>
            <person name="Duan Y."/>
            <person name="Cao H."/>
            <person name="Xiong S."/>
            <person name="Wang X."/>
            <person name="Wei L."/>
            <person name="Li C."/>
            <person name="Ma Q."/>
            <person name="Ju M."/>
            <person name="Zhao R."/>
            <person name="Li G."/>
            <person name="Mu C."/>
            <person name="Tian Q."/>
            <person name="Mei H."/>
            <person name="Zhang T."/>
            <person name="Gao T."/>
            <person name="Zhang H."/>
        </authorList>
    </citation>
    <scope>NUCLEOTIDE SEQUENCE</scope>
    <source>
        <strain evidence="14">K16</strain>
    </source>
</reference>
<dbReference type="AlphaFoldDB" id="A0AAE1WYR3"/>
<dbReference type="SMART" id="SM00360">
    <property type="entry name" value="RRM"/>
    <property type="match status" value="1"/>
</dbReference>
<evidence type="ECO:0000256" key="2">
    <source>
        <dbReference type="ARBA" id="ARBA00005814"/>
    </source>
</evidence>
<keyword evidence="10" id="KW-0175">Coiled coil</keyword>
<keyword evidence="7 11" id="KW-1133">Transmembrane helix</keyword>
<evidence type="ECO:0000256" key="11">
    <source>
        <dbReference type="SAM" id="Phobius"/>
    </source>
</evidence>
<evidence type="ECO:0000256" key="10">
    <source>
        <dbReference type="SAM" id="Coils"/>
    </source>
</evidence>
<dbReference type="Proteomes" id="UP001289374">
    <property type="component" value="Unassembled WGS sequence"/>
</dbReference>
<feature type="transmembrane region" description="Helical" evidence="11">
    <location>
        <begin position="376"/>
        <end position="398"/>
    </location>
</feature>
<dbReference type="Pfam" id="PF00005">
    <property type="entry name" value="ABC_tran"/>
    <property type="match status" value="1"/>
</dbReference>
<dbReference type="GO" id="GO:0016887">
    <property type="term" value="F:ATP hydrolysis activity"/>
    <property type="evidence" value="ECO:0007669"/>
    <property type="project" value="InterPro"/>
</dbReference>
<feature type="transmembrane region" description="Helical" evidence="11">
    <location>
        <begin position="450"/>
        <end position="476"/>
    </location>
</feature>
<dbReference type="GO" id="GO:0005524">
    <property type="term" value="F:ATP binding"/>
    <property type="evidence" value="ECO:0007669"/>
    <property type="project" value="UniProtKB-KW"/>
</dbReference>
<protein>
    <submittedName>
        <fullName evidence="14">ABC transporter G family member 11</fullName>
    </submittedName>
</protein>
<feature type="transmembrane region" description="Helical" evidence="11">
    <location>
        <begin position="606"/>
        <end position="624"/>
    </location>
</feature>
<dbReference type="InterPro" id="IPR017871">
    <property type="entry name" value="ABC_transporter-like_CS"/>
</dbReference>
<dbReference type="PROSITE" id="PS50893">
    <property type="entry name" value="ABC_TRANSPORTER_2"/>
    <property type="match status" value="1"/>
</dbReference>
<keyword evidence="5" id="KW-0547">Nucleotide-binding</keyword>
<feature type="transmembrane region" description="Helical" evidence="11">
    <location>
        <begin position="514"/>
        <end position="537"/>
    </location>
</feature>
<evidence type="ECO:0000256" key="7">
    <source>
        <dbReference type="ARBA" id="ARBA00022989"/>
    </source>
</evidence>
<organism evidence="14 15">
    <name type="scientific">Sesamum angolense</name>
    <dbReference type="NCBI Taxonomy" id="2727404"/>
    <lineage>
        <taxon>Eukaryota</taxon>
        <taxon>Viridiplantae</taxon>
        <taxon>Streptophyta</taxon>
        <taxon>Embryophyta</taxon>
        <taxon>Tracheophyta</taxon>
        <taxon>Spermatophyta</taxon>
        <taxon>Magnoliopsida</taxon>
        <taxon>eudicotyledons</taxon>
        <taxon>Gunneridae</taxon>
        <taxon>Pentapetalae</taxon>
        <taxon>asterids</taxon>
        <taxon>lamiids</taxon>
        <taxon>Lamiales</taxon>
        <taxon>Pedaliaceae</taxon>
        <taxon>Sesamum</taxon>
    </lineage>
</organism>
<dbReference type="SMART" id="SM00382">
    <property type="entry name" value="AAA"/>
    <property type="match status" value="1"/>
</dbReference>
<dbReference type="SUPFAM" id="SSF54928">
    <property type="entry name" value="RNA-binding domain, RBD"/>
    <property type="match status" value="1"/>
</dbReference>
<keyword evidence="6" id="KW-0067">ATP-binding</keyword>
<evidence type="ECO:0000256" key="1">
    <source>
        <dbReference type="ARBA" id="ARBA00004141"/>
    </source>
</evidence>
<sequence length="856" mass="95135">MFESCGSVLDPGRVGLAPVDVNLSQDVLQGSGIYLTWEELWVSVSTGKRDGAKSILRGLTGYACPGEVLAIMGPSGCGKSTLLDALAGRLSSRTRQKGEILINGQKQKLAYGTSAYVTHEDTLTWTLTVREAVYYSAQLQLPITMSKFEKREVAERTIREMGLQDSMDTRIGEWGRKGLSSGQKRRVNICIELLKRPKLLFLDEPTSGLDSAASYFVMNRIVKLAREYGMTVISSIHQPTSEVFQLLHNLCLLSSGRMIYFGPSLLANKFFAVNGFACPPQQNPADHYLKMINTDFDEDIEQGTGNKFTVEEVINLLIASYGSSDTCKTMKTLVAEIRKREGGPTEKKASQANLLTQCLILTKRSFVNMYRDLGYYWLRLAIYVALGFGLGSVFYNVGSSYNSIHERGSLLMFIASLLTIMAIGGFPSFVEDLKVCRRERLNGHYGAAAFVVAHTVSSTLFLLLISAIPGAITYFLAGLHPGKVEFMYFTLVLFACMMLVESLMMIVATIMPNFLLGLIVGAGIQGLMMLSGGFFQLPKDLPTTFWKYPMYYIAFHKYAYQGLYKNEFEGRRFRNDQLGGPSTIEGETILRDIWQVEMGYSKWTDLAVLFGMVAVYRVLFFVIVKIGEKMNCVHISLSLRLSETETLMEGDVEMAAAGAEAEAAAEGGAAVELDDMKKRLKEMEDEAAALREMQAKVEQEMGAVQADPAAAANRANREEVDARSVFVGNVDYACTPEEVQQHFQSCGTVNRVTIRTNKYGQPKGYAYVEFLETEAVEQALLLNESKLHGRQLKVSAKRTNIPGMKQFRPRRSTPFMGYRPRAPYMPTPYLYSPYGYGKVPGSGHQCDTAHTSEPQF</sequence>
<dbReference type="InterPro" id="IPR003439">
    <property type="entry name" value="ABC_transporter-like_ATP-bd"/>
</dbReference>
<comment type="caution">
    <text evidence="14">The sequence shown here is derived from an EMBL/GenBank/DDBJ whole genome shotgun (WGS) entry which is preliminary data.</text>
</comment>
<keyword evidence="9" id="KW-0694">RNA-binding</keyword>
<dbReference type="InterPro" id="IPR052215">
    <property type="entry name" value="Plant_ABCG"/>
</dbReference>
<dbReference type="InterPro" id="IPR013525">
    <property type="entry name" value="ABC2_TM"/>
</dbReference>
<dbReference type="InterPro" id="IPR027417">
    <property type="entry name" value="P-loop_NTPase"/>
</dbReference>
<keyword evidence="3" id="KW-0813">Transport</keyword>
<dbReference type="GO" id="GO:0016020">
    <property type="term" value="C:membrane"/>
    <property type="evidence" value="ECO:0007669"/>
    <property type="project" value="UniProtKB-SubCell"/>
</dbReference>
<dbReference type="Gene3D" id="3.30.70.330">
    <property type="match status" value="1"/>
</dbReference>
<dbReference type="CDD" id="cd12306">
    <property type="entry name" value="RRM_II_PABPs"/>
    <property type="match status" value="1"/>
</dbReference>
<feature type="coiled-coil region" evidence="10">
    <location>
        <begin position="666"/>
        <end position="700"/>
    </location>
</feature>
<dbReference type="EMBL" id="JACGWL010000005">
    <property type="protein sequence ID" value="KAK4401861.1"/>
    <property type="molecule type" value="Genomic_DNA"/>
</dbReference>
<dbReference type="FunFam" id="3.40.50.300:FF:001533">
    <property type="entry name" value="ABC transporter G family member 11"/>
    <property type="match status" value="1"/>
</dbReference>
<dbReference type="Pfam" id="PF01061">
    <property type="entry name" value="ABC2_membrane"/>
    <property type="match status" value="1"/>
</dbReference>
<dbReference type="Pfam" id="PF19055">
    <property type="entry name" value="ABC2_membrane_7"/>
    <property type="match status" value="1"/>
</dbReference>
<evidence type="ECO:0000259" key="12">
    <source>
        <dbReference type="PROSITE" id="PS50102"/>
    </source>
</evidence>
<proteinExistence type="inferred from homology"/>
<dbReference type="PANTHER" id="PTHR48042:SF4">
    <property type="entry name" value="ABC TRANSPORTER DOMAIN-CONTAINING PROTEIN"/>
    <property type="match status" value="1"/>
</dbReference>
<comment type="subcellular location">
    <subcellularLocation>
        <location evidence="1">Membrane</location>
        <topology evidence="1">Multi-pass membrane protein</topology>
    </subcellularLocation>
</comment>
<evidence type="ECO:0000313" key="15">
    <source>
        <dbReference type="Proteomes" id="UP001289374"/>
    </source>
</evidence>
<dbReference type="Gene3D" id="3.40.50.300">
    <property type="entry name" value="P-loop containing nucleotide triphosphate hydrolases"/>
    <property type="match status" value="1"/>
</dbReference>
<dbReference type="InterPro" id="IPR035979">
    <property type="entry name" value="RBD_domain_sf"/>
</dbReference>
<dbReference type="PROSITE" id="PS50102">
    <property type="entry name" value="RRM"/>
    <property type="match status" value="1"/>
</dbReference>
<dbReference type="Pfam" id="PF00076">
    <property type="entry name" value="RRM_1"/>
    <property type="match status" value="1"/>
</dbReference>
<evidence type="ECO:0000256" key="3">
    <source>
        <dbReference type="ARBA" id="ARBA00022448"/>
    </source>
</evidence>
<feature type="transmembrane region" description="Helical" evidence="11">
    <location>
        <begin position="488"/>
        <end position="508"/>
    </location>
</feature>
<dbReference type="InterPro" id="IPR012677">
    <property type="entry name" value="Nucleotide-bd_a/b_plait_sf"/>
</dbReference>
<dbReference type="InterPro" id="IPR003593">
    <property type="entry name" value="AAA+_ATPase"/>
</dbReference>
<evidence type="ECO:0000259" key="13">
    <source>
        <dbReference type="PROSITE" id="PS50893"/>
    </source>
</evidence>
<keyword evidence="8 11" id="KW-0472">Membrane</keyword>
<dbReference type="InterPro" id="IPR000504">
    <property type="entry name" value="RRM_dom"/>
</dbReference>
<feature type="domain" description="RRM" evidence="12">
    <location>
        <begin position="723"/>
        <end position="799"/>
    </location>
</feature>
<evidence type="ECO:0000256" key="5">
    <source>
        <dbReference type="ARBA" id="ARBA00022741"/>
    </source>
</evidence>
<dbReference type="SUPFAM" id="SSF52540">
    <property type="entry name" value="P-loop containing nucleoside triphosphate hydrolases"/>
    <property type="match status" value="1"/>
</dbReference>
<dbReference type="GO" id="GO:0140359">
    <property type="term" value="F:ABC-type transporter activity"/>
    <property type="evidence" value="ECO:0007669"/>
    <property type="project" value="InterPro"/>
</dbReference>
<comment type="similarity">
    <text evidence="2">Belongs to the ABC transporter superfamily. ABCG family. Eye pigment precursor importer (TC 3.A.1.204) subfamily.</text>
</comment>
<evidence type="ECO:0000256" key="9">
    <source>
        <dbReference type="PROSITE-ProRule" id="PRU00176"/>
    </source>
</evidence>
<evidence type="ECO:0000256" key="6">
    <source>
        <dbReference type="ARBA" id="ARBA00022840"/>
    </source>
</evidence>
<accession>A0AAE1WYR3</accession>
<evidence type="ECO:0000313" key="14">
    <source>
        <dbReference type="EMBL" id="KAK4401861.1"/>
    </source>
</evidence>
<evidence type="ECO:0000256" key="4">
    <source>
        <dbReference type="ARBA" id="ARBA00022692"/>
    </source>
</evidence>
<keyword evidence="15" id="KW-1185">Reference proteome</keyword>
<keyword evidence="4 11" id="KW-0812">Transmembrane</keyword>
<evidence type="ECO:0000256" key="8">
    <source>
        <dbReference type="ARBA" id="ARBA00023136"/>
    </source>
</evidence>
<gene>
    <name evidence="14" type="ORF">Sango_0926800</name>
</gene>
<name>A0AAE1WYR3_9LAMI</name>
<dbReference type="GO" id="GO:0003723">
    <property type="term" value="F:RNA binding"/>
    <property type="evidence" value="ECO:0007669"/>
    <property type="project" value="UniProtKB-UniRule"/>
</dbReference>
<reference evidence="14" key="1">
    <citation type="submission" date="2020-06" db="EMBL/GenBank/DDBJ databases">
        <authorList>
            <person name="Li T."/>
            <person name="Hu X."/>
            <person name="Zhang T."/>
            <person name="Song X."/>
            <person name="Zhang H."/>
            <person name="Dai N."/>
            <person name="Sheng W."/>
            <person name="Hou X."/>
            <person name="Wei L."/>
        </authorList>
    </citation>
    <scope>NUCLEOTIDE SEQUENCE</scope>
    <source>
        <strain evidence="14">K16</strain>
        <tissue evidence="14">Leaf</tissue>
    </source>
</reference>
<dbReference type="PANTHER" id="PTHR48042">
    <property type="entry name" value="ABC TRANSPORTER G FAMILY MEMBER 11"/>
    <property type="match status" value="1"/>
</dbReference>